<organism evidence="7 8">
    <name type="scientific">Alysiella crassa</name>
    <dbReference type="NCBI Taxonomy" id="153491"/>
    <lineage>
        <taxon>Bacteria</taxon>
        <taxon>Pseudomonadati</taxon>
        <taxon>Pseudomonadota</taxon>
        <taxon>Betaproteobacteria</taxon>
        <taxon>Neisseriales</taxon>
        <taxon>Neisseriaceae</taxon>
        <taxon>Alysiella</taxon>
    </lineage>
</organism>
<keyword evidence="8" id="KW-1185">Reference proteome</keyword>
<dbReference type="SUPFAM" id="SSF54427">
    <property type="entry name" value="NTF2-like"/>
    <property type="match status" value="1"/>
</dbReference>
<dbReference type="InterPro" id="IPR007430">
    <property type="entry name" value="VirB8"/>
</dbReference>
<evidence type="ECO:0000256" key="2">
    <source>
        <dbReference type="ARBA" id="ARBA00022692"/>
    </source>
</evidence>
<dbReference type="OrthoDB" id="9816242at2"/>
<evidence type="ECO:0000313" key="7">
    <source>
        <dbReference type="EMBL" id="SSY70687.1"/>
    </source>
</evidence>
<dbReference type="Proteomes" id="UP000254209">
    <property type="component" value="Unassembled WGS sequence"/>
</dbReference>
<dbReference type="PIRSF" id="PIRSF003299">
    <property type="entry name" value="VirB8_PtlE"/>
    <property type="match status" value="1"/>
</dbReference>
<evidence type="ECO:0000256" key="4">
    <source>
        <dbReference type="ARBA" id="ARBA00023136"/>
    </source>
</evidence>
<name>A0A376BLN5_9NEIS</name>
<proteinExistence type="predicted"/>
<dbReference type="EMBL" id="UFSO01000002">
    <property type="protein sequence ID" value="SSY70687.1"/>
    <property type="molecule type" value="Genomic_DNA"/>
</dbReference>
<reference evidence="7 8" key="1">
    <citation type="submission" date="2018-06" db="EMBL/GenBank/DDBJ databases">
        <authorList>
            <consortium name="Pathogen Informatics"/>
            <person name="Doyle S."/>
        </authorList>
    </citation>
    <scope>NUCLEOTIDE SEQUENCE [LARGE SCALE GENOMIC DNA]</scope>
    <source>
        <strain evidence="7 8">NCTC10283</strain>
    </source>
</reference>
<feature type="domain" description="Bacterial virulence protein VirB8" evidence="6">
    <location>
        <begin position="22"/>
        <end position="230"/>
    </location>
</feature>
<dbReference type="RefSeq" id="WP_034292905.1">
    <property type="nucleotide sequence ID" value="NZ_CP091519.2"/>
</dbReference>
<gene>
    <name evidence="7" type="primary">virB8</name>
    <name evidence="7" type="ORF">NCTC10283_00796</name>
</gene>
<evidence type="ECO:0000256" key="1">
    <source>
        <dbReference type="ARBA" id="ARBA00004167"/>
    </source>
</evidence>
<dbReference type="STRING" id="1120980.GCA_000745955_01338"/>
<sequence length="233" mass="26406">MSNKTQTQVQSHRTALKMVDEAKKFHQSDIERTKKVAKIAWYVAGGSMVLTGLAVGAVLGLTPLKTVQPFVIRVDNNTGATDIVTTMKKQEKSYGEVMDKFWLGQYVRYREGYDWQTVQDTFDATNLLSSPQEQAQFSQIYKDNPNAPHKILRDTAKVVVKVNAIAFVGNMAQVRFEKAVIPLNKSDVQPEPQRYIATIAYEYKNAGMKDEDRLINPLGFQVTSYRVDKEHIQ</sequence>
<evidence type="ECO:0000259" key="6">
    <source>
        <dbReference type="Pfam" id="PF04335"/>
    </source>
</evidence>
<evidence type="ECO:0000313" key="8">
    <source>
        <dbReference type="Proteomes" id="UP000254209"/>
    </source>
</evidence>
<dbReference type="AlphaFoldDB" id="A0A376BLN5"/>
<dbReference type="CDD" id="cd16424">
    <property type="entry name" value="VirB8"/>
    <property type="match status" value="1"/>
</dbReference>
<feature type="transmembrane region" description="Helical" evidence="5">
    <location>
        <begin position="39"/>
        <end position="61"/>
    </location>
</feature>
<evidence type="ECO:0000256" key="5">
    <source>
        <dbReference type="SAM" id="Phobius"/>
    </source>
</evidence>
<dbReference type="InterPro" id="IPR026264">
    <property type="entry name" value="VirB8/PtlE"/>
</dbReference>
<dbReference type="Pfam" id="PF04335">
    <property type="entry name" value="VirB8"/>
    <property type="match status" value="1"/>
</dbReference>
<dbReference type="Gene3D" id="3.10.450.230">
    <property type="entry name" value="VirB8 protein"/>
    <property type="match status" value="1"/>
</dbReference>
<keyword evidence="2 5" id="KW-0812">Transmembrane</keyword>
<evidence type="ECO:0000256" key="3">
    <source>
        <dbReference type="ARBA" id="ARBA00022989"/>
    </source>
</evidence>
<dbReference type="GO" id="GO:0030255">
    <property type="term" value="P:protein secretion by the type IV secretion system"/>
    <property type="evidence" value="ECO:0007669"/>
    <property type="project" value="InterPro"/>
</dbReference>
<dbReference type="InterPro" id="IPR032710">
    <property type="entry name" value="NTF2-like_dom_sf"/>
</dbReference>
<accession>A0A376BLN5</accession>
<dbReference type="GO" id="GO:0016020">
    <property type="term" value="C:membrane"/>
    <property type="evidence" value="ECO:0007669"/>
    <property type="project" value="UniProtKB-SubCell"/>
</dbReference>
<protein>
    <submittedName>
        <fullName evidence="7">Type IV secretion system protein virB8</fullName>
    </submittedName>
</protein>
<keyword evidence="3 5" id="KW-1133">Transmembrane helix</keyword>
<keyword evidence="4 5" id="KW-0472">Membrane</keyword>
<comment type="subcellular location">
    <subcellularLocation>
        <location evidence="1">Membrane</location>
        <topology evidence="1">Single-pass membrane protein</topology>
    </subcellularLocation>
</comment>